<comment type="subcellular location">
    <subcellularLocation>
        <location evidence="2">Cell membrane</location>
    </subcellularLocation>
</comment>
<feature type="modified residue" description="4-aspartylphosphate" evidence="8">
    <location>
        <position position="550"/>
    </location>
</feature>
<dbReference type="InterPro" id="IPR003661">
    <property type="entry name" value="HisK_dim/P_dom"/>
</dbReference>
<feature type="compositionally biased region" description="Low complexity" evidence="10">
    <location>
        <begin position="111"/>
        <end position="123"/>
    </location>
</feature>
<gene>
    <name evidence="13" type="ORF">RM574_03440</name>
</gene>
<dbReference type="RefSeq" id="WP_257790864.1">
    <property type="nucleotide sequence ID" value="NZ_JAVRER010000004.1"/>
</dbReference>
<dbReference type="SUPFAM" id="SSF55874">
    <property type="entry name" value="ATPase domain of HSP90 chaperone/DNA topoisomerase II/histidine kinase"/>
    <property type="match status" value="1"/>
</dbReference>
<dbReference type="InterPro" id="IPR011006">
    <property type="entry name" value="CheY-like_superfamily"/>
</dbReference>
<dbReference type="Pfam" id="PF00072">
    <property type="entry name" value="Response_reg"/>
    <property type="match status" value="1"/>
</dbReference>
<dbReference type="AlphaFoldDB" id="A0ABD5DZC8"/>
<dbReference type="CDD" id="cd00156">
    <property type="entry name" value="REC"/>
    <property type="match status" value="1"/>
</dbReference>
<evidence type="ECO:0000256" key="10">
    <source>
        <dbReference type="SAM" id="MobiDB-lite"/>
    </source>
</evidence>
<keyword evidence="6 13" id="KW-0418">Kinase</keyword>
<evidence type="ECO:0000256" key="7">
    <source>
        <dbReference type="ARBA" id="ARBA00023012"/>
    </source>
</evidence>
<dbReference type="Gene3D" id="3.30.565.10">
    <property type="entry name" value="Histidine kinase-like ATPase, C-terminal domain"/>
    <property type="match status" value="1"/>
</dbReference>
<feature type="region of interest" description="Disordered" evidence="10">
    <location>
        <begin position="108"/>
        <end position="137"/>
    </location>
</feature>
<dbReference type="GO" id="GO:0005886">
    <property type="term" value="C:plasma membrane"/>
    <property type="evidence" value="ECO:0007669"/>
    <property type="project" value="UniProtKB-SubCell"/>
</dbReference>
<feature type="domain" description="Histidine kinase" evidence="11">
    <location>
        <begin position="258"/>
        <end position="479"/>
    </location>
</feature>
<dbReference type="CDD" id="cd00082">
    <property type="entry name" value="HisKA"/>
    <property type="match status" value="1"/>
</dbReference>
<keyword evidence="7" id="KW-0902">Two-component regulatory system</keyword>
<evidence type="ECO:0000256" key="5">
    <source>
        <dbReference type="ARBA" id="ARBA00022679"/>
    </source>
</evidence>
<dbReference type="InterPro" id="IPR003594">
    <property type="entry name" value="HATPase_dom"/>
</dbReference>
<dbReference type="SMART" id="SM00387">
    <property type="entry name" value="HATPase_c"/>
    <property type="match status" value="1"/>
</dbReference>
<name>A0ABD5DZC8_9ACTN</name>
<evidence type="ECO:0000259" key="11">
    <source>
        <dbReference type="PROSITE" id="PS50109"/>
    </source>
</evidence>
<dbReference type="PRINTS" id="PR00344">
    <property type="entry name" value="BCTRLSENSOR"/>
</dbReference>
<evidence type="ECO:0000259" key="12">
    <source>
        <dbReference type="PROSITE" id="PS50110"/>
    </source>
</evidence>
<dbReference type="Gene3D" id="1.10.287.130">
    <property type="match status" value="1"/>
</dbReference>
<evidence type="ECO:0000313" key="14">
    <source>
        <dbReference type="Proteomes" id="UP001183607"/>
    </source>
</evidence>
<evidence type="ECO:0000256" key="2">
    <source>
        <dbReference type="ARBA" id="ARBA00004236"/>
    </source>
</evidence>
<reference evidence="14" key="1">
    <citation type="submission" date="2023-07" db="EMBL/GenBank/DDBJ databases">
        <title>30 novel species of actinomycetes from the DSMZ collection.</title>
        <authorList>
            <person name="Nouioui I."/>
        </authorList>
    </citation>
    <scope>NUCLEOTIDE SEQUENCE [LARGE SCALE GENOMIC DNA]</scope>
    <source>
        <strain evidence="14">DSM 41982</strain>
    </source>
</reference>
<evidence type="ECO:0000256" key="1">
    <source>
        <dbReference type="ARBA" id="ARBA00000085"/>
    </source>
</evidence>
<dbReference type="Pfam" id="PF00512">
    <property type="entry name" value="HisKA"/>
    <property type="match status" value="1"/>
</dbReference>
<feature type="region of interest" description="Disordered" evidence="10">
    <location>
        <begin position="613"/>
        <end position="632"/>
    </location>
</feature>
<comment type="catalytic activity">
    <reaction evidence="1">
        <text>ATP + protein L-histidine = ADP + protein N-phospho-L-histidine.</text>
        <dbReference type="EC" id="2.7.13.3"/>
    </reaction>
</comment>
<dbReference type="Pfam" id="PF02518">
    <property type="entry name" value="HATPase_c"/>
    <property type="match status" value="1"/>
</dbReference>
<evidence type="ECO:0000256" key="3">
    <source>
        <dbReference type="ARBA" id="ARBA00012438"/>
    </source>
</evidence>
<dbReference type="PROSITE" id="PS50110">
    <property type="entry name" value="RESPONSE_REGULATORY"/>
    <property type="match status" value="1"/>
</dbReference>
<keyword evidence="9" id="KW-0175">Coiled coil</keyword>
<feature type="coiled-coil region" evidence="9">
    <location>
        <begin position="175"/>
        <end position="209"/>
    </location>
</feature>
<evidence type="ECO:0000256" key="9">
    <source>
        <dbReference type="SAM" id="Coils"/>
    </source>
</evidence>
<comment type="caution">
    <text evidence="13">The sequence shown here is derived from an EMBL/GenBank/DDBJ whole genome shotgun (WGS) entry which is preliminary data.</text>
</comment>
<dbReference type="PANTHER" id="PTHR43047:SF72">
    <property type="entry name" value="OSMOSENSING HISTIDINE PROTEIN KINASE SLN1"/>
    <property type="match status" value="1"/>
</dbReference>
<dbReference type="GO" id="GO:0004673">
    <property type="term" value="F:protein histidine kinase activity"/>
    <property type="evidence" value="ECO:0007669"/>
    <property type="project" value="UniProtKB-EC"/>
</dbReference>
<dbReference type="EMBL" id="JAVRER010000004">
    <property type="protein sequence ID" value="MDT0414531.1"/>
    <property type="molecule type" value="Genomic_DNA"/>
</dbReference>
<dbReference type="InterPro" id="IPR036097">
    <property type="entry name" value="HisK_dim/P_sf"/>
</dbReference>
<sequence length="632" mass="67742">MSPAAHDLLELRLREPGDVHVLRRCAQTACRAAGISGSALVRLTTVASEAGEQLLGATGLTARLRLEDIGPHGGAALSVHFGWGDGPSPTSALLSAAARLLDRGTYRAPEATTGTGDATTARTESPARTSPRPPGAPAHALLLAQFLPGHAACSDGLADEVRTALAVPGTAADLIETLRTQNRQLLAALDESQQQGEELRRLNGELEETNAGVLALYRELAGELEETNSGVVALYAELEEKNQELELVQAYRARFWANVSHELRTPVNSVIALAQLLLDPAGDPLSEEQSQQVSLMRASGSTLLALVDELLDVAKAESGRLEPLVADVDLRPLLHQLRGTLRGTAHPEVTLHVPDHRQSSALHTDEVMLTRVLRNILSNALKFTRTGHVRLEIEEHGTDADARFVFRVTDTGVGIPEPEIDRVFEEFYQVRGPHQRGRAGTGLGLPYARRLTQLLGGSLTLSSTLGKGTVVVIDLPARHDRDRAPLATTAPGTSPERALRSVVVVDDDAVFVNTLRPMLARLSENVIHVADSSRAVAVIAREQPDAVFLDLTMPGKDGYTVHAECAAHPAVRHIPVLVLTSLAAEDVDRGRLPGVHTVLHKTRLTLRTLTEALAPSPSRPAPAGDPRKTPQR</sequence>
<dbReference type="GO" id="GO:0000160">
    <property type="term" value="P:phosphorelay signal transduction system"/>
    <property type="evidence" value="ECO:0007669"/>
    <property type="project" value="UniProtKB-KW"/>
</dbReference>
<dbReference type="SUPFAM" id="SSF52172">
    <property type="entry name" value="CheY-like"/>
    <property type="match status" value="1"/>
</dbReference>
<dbReference type="InterPro" id="IPR004358">
    <property type="entry name" value="Sig_transdc_His_kin-like_C"/>
</dbReference>
<dbReference type="PROSITE" id="PS50109">
    <property type="entry name" value="HIS_KIN"/>
    <property type="match status" value="1"/>
</dbReference>
<proteinExistence type="predicted"/>
<keyword evidence="5 13" id="KW-0808">Transferase</keyword>
<feature type="domain" description="Response regulatory" evidence="12">
    <location>
        <begin position="501"/>
        <end position="616"/>
    </location>
</feature>
<dbReference type="EC" id="2.7.13.3" evidence="3"/>
<dbReference type="SMART" id="SM00388">
    <property type="entry name" value="HisKA"/>
    <property type="match status" value="1"/>
</dbReference>
<dbReference type="Proteomes" id="UP001183607">
    <property type="component" value="Unassembled WGS sequence"/>
</dbReference>
<dbReference type="SMART" id="SM00448">
    <property type="entry name" value="REC"/>
    <property type="match status" value="1"/>
</dbReference>
<dbReference type="InterPro" id="IPR005467">
    <property type="entry name" value="His_kinase_dom"/>
</dbReference>
<dbReference type="SUPFAM" id="SSF47384">
    <property type="entry name" value="Homodimeric domain of signal transducing histidine kinase"/>
    <property type="match status" value="1"/>
</dbReference>
<dbReference type="PANTHER" id="PTHR43047">
    <property type="entry name" value="TWO-COMPONENT HISTIDINE PROTEIN KINASE"/>
    <property type="match status" value="1"/>
</dbReference>
<evidence type="ECO:0000256" key="8">
    <source>
        <dbReference type="PROSITE-ProRule" id="PRU00169"/>
    </source>
</evidence>
<dbReference type="InterPro" id="IPR001789">
    <property type="entry name" value="Sig_transdc_resp-reg_receiver"/>
</dbReference>
<evidence type="ECO:0000313" key="13">
    <source>
        <dbReference type="EMBL" id="MDT0414531.1"/>
    </source>
</evidence>
<dbReference type="InterPro" id="IPR036890">
    <property type="entry name" value="HATPase_C_sf"/>
</dbReference>
<dbReference type="Gene3D" id="3.40.50.2300">
    <property type="match status" value="1"/>
</dbReference>
<evidence type="ECO:0000256" key="4">
    <source>
        <dbReference type="ARBA" id="ARBA00022553"/>
    </source>
</evidence>
<protein>
    <recommendedName>
        <fullName evidence="3">histidine kinase</fullName>
        <ecNumber evidence="3">2.7.13.3</ecNumber>
    </recommendedName>
</protein>
<keyword evidence="4 8" id="KW-0597">Phosphoprotein</keyword>
<accession>A0ABD5DZC8</accession>
<evidence type="ECO:0000256" key="6">
    <source>
        <dbReference type="ARBA" id="ARBA00022777"/>
    </source>
</evidence>
<organism evidence="13 14">
    <name type="scientific">Streptomyces evansiae</name>
    <dbReference type="NCBI Taxonomy" id="3075535"/>
    <lineage>
        <taxon>Bacteria</taxon>
        <taxon>Bacillati</taxon>
        <taxon>Actinomycetota</taxon>
        <taxon>Actinomycetes</taxon>
        <taxon>Kitasatosporales</taxon>
        <taxon>Streptomycetaceae</taxon>
        <taxon>Streptomyces</taxon>
    </lineage>
</organism>